<dbReference type="SUPFAM" id="SSF52540">
    <property type="entry name" value="P-loop containing nucleoside triphosphate hydrolases"/>
    <property type="match status" value="1"/>
</dbReference>
<organism evidence="2 3">
    <name type="scientific">Arthrobacter gallicola</name>
    <dbReference type="NCBI Taxonomy" id="2762225"/>
    <lineage>
        <taxon>Bacteria</taxon>
        <taxon>Bacillati</taxon>
        <taxon>Actinomycetota</taxon>
        <taxon>Actinomycetes</taxon>
        <taxon>Micrococcales</taxon>
        <taxon>Micrococcaceae</taxon>
        <taxon>Arthrobacter</taxon>
    </lineage>
</organism>
<dbReference type="InterPro" id="IPR041664">
    <property type="entry name" value="AAA_16"/>
</dbReference>
<dbReference type="Gene3D" id="3.40.50.300">
    <property type="entry name" value="P-loop containing nucleotide triphosphate hydrolases"/>
    <property type="match status" value="1"/>
</dbReference>
<evidence type="ECO:0000313" key="2">
    <source>
        <dbReference type="EMBL" id="MBD7996352.1"/>
    </source>
</evidence>
<evidence type="ECO:0000313" key="3">
    <source>
        <dbReference type="Proteomes" id="UP000609874"/>
    </source>
</evidence>
<keyword evidence="3" id="KW-1185">Reference proteome</keyword>
<sequence length="392" mass="42787">MQSELNPYAPGSGLRPPAMTGRKAEINAFDLIVARSKRQLHSRGMVLTGLRGVGKTVLLNSLRAHADHMGWFTIGLEGMSGSTGASIIREKLARELLMASRKLVRRSATSRIKEAVKTISSFSATVGVAGAEFGFETTQGRADSGSIEIDLEEMVEDLALALKEERSAFGLFIDEMQDLDSELLAALITVQHQAGQREWPFYIIGAGLPNLPAVLSEARSYAERLFDYRRIGPLDESAARQALEEPAVKFGARFEPKAVEELALAAVGYPYFIQEYGKAIWDLAPATPFTQTDAVLAIEAGRSQLDSGFFPARWERATRSERNYLRAMAQDGEQSCSTKTVAERLQSSHQSLGPARAGLIAKGLIYAPEHGLVAFTVPGMAEFILRQHDGNE</sequence>
<evidence type="ECO:0000259" key="1">
    <source>
        <dbReference type="Pfam" id="PF13191"/>
    </source>
</evidence>
<feature type="domain" description="Orc1-like AAA ATPase" evidence="1">
    <location>
        <begin position="20"/>
        <end position="190"/>
    </location>
</feature>
<dbReference type="PANTHER" id="PTHR34301:SF8">
    <property type="entry name" value="ATPASE DOMAIN-CONTAINING PROTEIN"/>
    <property type="match status" value="1"/>
</dbReference>
<name>A0ABR8UUZ6_9MICC</name>
<proteinExistence type="predicted"/>
<dbReference type="Pfam" id="PF13191">
    <property type="entry name" value="AAA_16"/>
    <property type="match status" value="1"/>
</dbReference>
<gene>
    <name evidence="2" type="ORF">H9639_13690</name>
</gene>
<dbReference type="PANTHER" id="PTHR34301">
    <property type="entry name" value="DNA-BINDING PROTEIN-RELATED"/>
    <property type="match status" value="1"/>
</dbReference>
<reference evidence="2 3" key="1">
    <citation type="submission" date="2020-08" db="EMBL/GenBank/DDBJ databases">
        <title>A Genomic Blueprint of the Chicken Gut Microbiome.</title>
        <authorList>
            <person name="Gilroy R."/>
            <person name="Ravi A."/>
            <person name="Getino M."/>
            <person name="Pursley I."/>
            <person name="Horton D.L."/>
            <person name="Alikhan N.-F."/>
            <person name="Baker D."/>
            <person name="Gharbi K."/>
            <person name="Hall N."/>
            <person name="Watson M."/>
            <person name="Adriaenssens E.M."/>
            <person name="Foster-Nyarko E."/>
            <person name="Jarju S."/>
            <person name="Secka A."/>
            <person name="Antonio M."/>
            <person name="Oren A."/>
            <person name="Chaudhuri R."/>
            <person name="La Ragione R.M."/>
            <person name="Hildebrand F."/>
            <person name="Pallen M.J."/>
        </authorList>
    </citation>
    <scope>NUCLEOTIDE SEQUENCE [LARGE SCALE GENOMIC DNA]</scope>
    <source>
        <strain evidence="2 3">Sa2CUA1</strain>
    </source>
</reference>
<dbReference type="RefSeq" id="WP_191808631.1">
    <property type="nucleotide sequence ID" value="NZ_JACSQD010000006.1"/>
</dbReference>
<comment type="caution">
    <text evidence="2">The sequence shown here is derived from an EMBL/GenBank/DDBJ whole genome shotgun (WGS) entry which is preliminary data.</text>
</comment>
<accession>A0ABR8UUZ6</accession>
<dbReference type="EMBL" id="JACSQD010000006">
    <property type="protein sequence ID" value="MBD7996352.1"/>
    <property type="molecule type" value="Genomic_DNA"/>
</dbReference>
<protein>
    <submittedName>
        <fullName evidence="2">AAA family ATPase</fullName>
    </submittedName>
</protein>
<dbReference type="InterPro" id="IPR027417">
    <property type="entry name" value="P-loop_NTPase"/>
</dbReference>
<dbReference type="Proteomes" id="UP000609874">
    <property type="component" value="Unassembled WGS sequence"/>
</dbReference>